<dbReference type="EMBL" id="KV010769">
    <property type="protein sequence ID" value="KZV26930.1"/>
    <property type="molecule type" value="Genomic_DNA"/>
</dbReference>
<feature type="region of interest" description="Disordered" evidence="1">
    <location>
        <begin position="131"/>
        <end position="220"/>
    </location>
</feature>
<dbReference type="Proteomes" id="UP000250235">
    <property type="component" value="Unassembled WGS sequence"/>
</dbReference>
<keyword evidence="3" id="KW-1185">Reference proteome</keyword>
<organism evidence="2 3">
    <name type="scientific">Dorcoceras hygrometricum</name>
    <dbReference type="NCBI Taxonomy" id="472368"/>
    <lineage>
        <taxon>Eukaryota</taxon>
        <taxon>Viridiplantae</taxon>
        <taxon>Streptophyta</taxon>
        <taxon>Embryophyta</taxon>
        <taxon>Tracheophyta</taxon>
        <taxon>Spermatophyta</taxon>
        <taxon>Magnoliopsida</taxon>
        <taxon>eudicotyledons</taxon>
        <taxon>Gunneridae</taxon>
        <taxon>Pentapetalae</taxon>
        <taxon>asterids</taxon>
        <taxon>lamiids</taxon>
        <taxon>Lamiales</taxon>
        <taxon>Gesneriaceae</taxon>
        <taxon>Didymocarpoideae</taxon>
        <taxon>Trichosporeae</taxon>
        <taxon>Loxocarpinae</taxon>
        <taxon>Dorcoceras</taxon>
    </lineage>
</organism>
<feature type="compositionally biased region" description="Basic and acidic residues" evidence="1">
    <location>
        <begin position="135"/>
        <end position="145"/>
    </location>
</feature>
<gene>
    <name evidence="2" type="ORF">F511_41064</name>
</gene>
<dbReference type="AlphaFoldDB" id="A0A2Z7B105"/>
<evidence type="ECO:0000256" key="1">
    <source>
        <dbReference type="SAM" id="MobiDB-lite"/>
    </source>
</evidence>
<name>A0A2Z7B105_9LAMI</name>
<proteinExistence type="predicted"/>
<sequence length="220" mass="24331">MTAINGGVKINWGMLLFNIFTDMVMPGSRQARDYAVQICILLKNDRAYRVLLNSIRQEIHDQKTLLSLDFLTSQKRISTQVAAVATGLTDVQKDVQDTKDAFFHHLLDFRAQAQENYNNLTTQLGELVDYINRGGNDKKGEESSSRRPQPPPDDQNRASGGSTSRGGGSGGCSRRDYRRGSSKRRSSSGGGGSGTGGETYGPYGPYKKNDELWLYGKNHF</sequence>
<accession>A0A2Z7B105</accession>
<evidence type="ECO:0000313" key="2">
    <source>
        <dbReference type="EMBL" id="KZV26930.1"/>
    </source>
</evidence>
<reference evidence="2 3" key="1">
    <citation type="journal article" date="2015" name="Proc. Natl. Acad. Sci. U.S.A.">
        <title>The resurrection genome of Boea hygrometrica: A blueprint for survival of dehydration.</title>
        <authorList>
            <person name="Xiao L."/>
            <person name="Yang G."/>
            <person name="Zhang L."/>
            <person name="Yang X."/>
            <person name="Zhao S."/>
            <person name="Ji Z."/>
            <person name="Zhou Q."/>
            <person name="Hu M."/>
            <person name="Wang Y."/>
            <person name="Chen M."/>
            <person name="Xu Y."/>
            <person name="Jin H."/>
            <person name="Xiao X."/>
            <person name="Hu G."/>
            <person name="Bao F."/>
            <person name="Hu Y."/>
            <person name="Wan P."/>
            <person name="Li L."/>
            <person name="Deng X."/>
            <person name="Kuang T."/>
            <person name="Xiang C."/>
            <person name="Zhu J.K."/>
            <person name="Oliver M.J."/>
            <person name="He Y."/>
        </authorList>
    </citation>
    <scope>NUCLEOTIDE SEQUENCE [LARGE SCALE GENOMIC DNA]</scope>
    <source>
        <strain evidence="3">cv. XS01</strain>
    </source>
</reference>
<protein>
    <submittedName>
        <fullName evidence="2">Uncharacterized protein</fullName>
    </submittedName>
</protein>
<evidence type="ECO:0000313" key="3">
    <source>
        <dbReference type="Proteomes" id="UP000250235"/>
    </source>
</evidence>
<feature type="compositionally biased region" description="Gly residues" evidence="1">
    <location>
        <begin position="188"/>
        <end position="199"/>
    </location>
</feature>